<protein>
    <submittedName>
        <fullName evidence="1">Uncharacterized protein</fullName>
    </submittedName>
</protein>
<sequence length="62" mass="6946">MQQLSPLRARLASFEHAYAVATRLRRQTGRDQFVVRTGDPLQPVRITETPPVASGDLMARVL</sequence>
<keyword evidence="2" id="KW-1185">Reference proteome</keyword>
<reference evidence="1" key="1">
    <citation type="submission" date="2022-05" db="EMBL/GenBank/DDBJ databases">
        <title>Sphingomonas sp. strain MG17 Genome sequencing and assembly.</title>
        <authorList>
            <person name="Kim I."/>
        </authorList>
    </citation>
    <scope>NUCLEOTIDE SEQUENCE</scope>
    <source>
        <strain evidence="1">MG17</strain>
    </source>
</reference>
<name>A0A9X2HHH1_9SPHN</name>
<gene>
    <name evidence="1" type="ORF">M9978_12745</name>
</gene>
<accession>A0A9X2HHH1</accession>
<evidence type="ECO:0000313" key="2">
    <source>
        <dbReference type="Proteomes" id="UP001139451"/>
    </source>
</evidence>
<dbReference type="AlphaFoldDB" id="A0A9X2HHH1"/>
<proteinExistence type="predicted"/>
<evidence type="ECO:0000313" key="1">
    <source>
        <dbReference type="EMBL" id="MCP3731296.1"/>
    </source>
</evidence>
<dbReference type="RefSeq" id="WP_254293771.1">
    <property type="nucleotide sequence ID" value="NZ_JAMLDX010000009.1"/>
</dbReference>
<dbReference type="Proteomes" id="UP001139451">
    <property type="component" value="Unassembled WGS sequence"/>
</dbReference>
<comment type="caution">
    <text evidence="1">The sequence shown here is derived from an EMBL/GenBank/DDBJ whole genome shotgun (WGS) entry which is preliminary data.</text>
</comment>
<dbReference type="EMBL" id="JAMLDX010000009">
    <property type="protein sequence ID" value="MCP3731296.1"/>
    <property type="molecule type" value="Genomic_DNA"/>
</dbReference>
<organism evidence="1 2">
    <name type="scientific">Sphingomonas tagetis</name>
    <dbReference type="NCBI Taxonomy" id="2949092"/>
    <lineage>
        <taxon>Bacteria</taxon>
        <taxon>Pseudomonadati</taxon>
        <taxon>Pseudomonadota</taxon>
        <taxon>Alphaproteobacteria</taxon>
        <taxon>Sphingomonadales</taxon>
        <taxon>Sphingomonadaceae</taxon>
        <taxon>Sphingomonas</taxon>
    </lineage>
</organism>